<comment type="caution">
    <text evidence="2">The sequence shown here is derived from an EMBL/GenBank/DDBJ whole genome shotgun (WGS) entry which is preliminary data.</text>
</comment>
<keyword evidence="1" id="KW-0812">Transmembrane</keyword>
<keyword evidence="3" id="KW-1185">Reference proteome</keyword>
<organism evidence="2 3">
    <name type="scientific">Jiangella anatolica</name>
    <dbReference type="NCBI Taxonomy" id="2670374"/>
    <lineage>
        <taxon>Bacteria</taxon>
        <taxon>Bacillati</taxon>
        <taxon>Actinomycetota</taxon>
        <taxon>Actinomycetes</taxon>
        <taxon>Jiangellales</taxon>
        <taxon>Jiangellaceae</taxon>
        <taxon>Jiangella</taxon>
    </lineage>
</organism>
<keyword evidence="1" id="KW-0472">Membrane</keyword>
<protein>
    <submittedName>
        <fullName evidence="2">Uncharacterized protein</fullName>
    </submittedName>
</protein>
<gene>
    <name evidence="2" type="ORF">C1I92_22205</name>
</gene>
<dbReference type="AlphaFoldDB" id="A0A2W2CLU3"/>
<reference evidence="2 3" key="1">
    <citation type="submission" date="2018-01" db="EMBL/GenBank/DDBJ databases">
        <title>Draft genome sequence of Jiangella sp. GTF31.</title>
        <authorList>
            <person name="Sahin N."/>
            <person name="Ay H."/>
            <person name="Saygin H."/>
        </authorList>
    </citation>
    <scope>NUCLEOTIDE SEQUENCE [LARGE SCALE GENOMIC DNA]</scope>
    <source>
        <strain evidence="2 3">GTF31</strain>
    </source>
</reference>
<dbReference type="Proteomes" id="UP000248764">
    <property type="component" value="Unassembled WGS sequence"/>
</dbReference>
<feature type="transmembrane region" description="Helical" evidence="1">
    <location>
        <begin position="6"/>
        <end position="27"/>
    </location>
</feature>
<accession>A0A2W2CLU3</accession>
<proteinExistence type="predicted"/>
<dbReference type="RefSeq" id="WP_111256839.1">
    <property type="nucleotide sequence ID" value="NZ_POTW01000064.1"/>
</dbReference>
<keyword evidence="1" id="KW-1133">Transmembrane helix</keyword>
<evidence type="ECO:0000313" key="3">
    <source>
        <dbReference type="Proteomes" id="UP000248764"/>
    </source>
</evidence>
<dbReference type="EMBL" id="POTW01000064">
    <property type="protein sequence ID" value="PZF81163.1"/>
    <property type="molecule type" value="Genomic_DNA"/>
</dbReference>
<evidence type="ECO:0000313" key="2">
    <source>
        <dbReference type="EMBL" id="PZF81163.1"/>
    </source>
</evidence>
<name>A0A2W2CLU3_9ACTN</name>
<evidence type="ECO:0000256" key="1">
    <source>
        <dbReference type="SAM" id="Phobius"/>
    </source>
</evidence>
<sequence length="89" mass="9892">MDDVTWPAAMIFLGVVALVIFLVGASMSTVLEMRKTRLVAAQEDQLRQLVGRYEKLAETSLDAQQRTATDVAELRTRAAAIEQILRTVE</sequence>